<organism evidence="1">
    <name type="scientific">Chromera velia CCMP2878</name>
    <dbReference type="NCBI Taxonomy" id="1169474"/>
    <lineage>
        <taxon>Eukaryota</taxon>
        <taxon>Sar</taxon>
        <taxon>Alveolata</taxon>
        <taxon>Colpodellida</taxon>
        <taxon>Chromeraceae</taxon>
        <taxon>Chromera</taxon>
    </lineage>
</organism>
<gene>
    <name evidence="1" type="ORF">Cvel_31215.t1.CR1</name>
</gene>
<dbReference type="VEuPathDB" id="CryptoDB:Cvel_31215"/>
<sequence length="101" mass="11308">MGENKKLKFKTGVFDCDPSDFDSLEKEVAGLEVAGVTFGKPRMSMNKFGDYWWTLEVTIPENADETKQAESIRKVLVGKTCTPTWMLLKGPDPDEDEEGSD</sequence>
<proteinExistence type="predicted"/>
<protein>
    <submittedName>
        <fullName evidence="1">Uncharacterized protein</fullName>
    </submittedName>
</protein>
<dbReference type="AlphaFoldDB" id="A0A0K6SA15"/>
<reference evidence="1" key="1">
    <citation type="submission" date="2014-11" db="EMBL/GenBank/DDBJ databases">
        <title>Molecular phylogeny of cliff fern family Woodsiaceae with morphological implications.</title>
        <authorList>
            <person name="Shao Y.-Z."/>
            <person name="Wei R."/>
            <person name="Zhang X.-C."/>
        </authorList>
    </citation>
    <scope>NUCLEOTIDE SEQUENCE</scope>
</reference>
<evidence type="ECO:0000313" key="1">
    <source>
        <dbReference type="EMBL" id="CUC10374.1"/>
    </source>
</evidence>
<dbReference type="EMBL" id="CDMZ01003759">
    <property type="protein sequence ID" value="CUC10374.1"/>
    <property type="molecule type" value="Genomic_DNA"/>
</dbReference>
<accession>A0A0K6SA15</accession>
<name>A0A0K6SA15_9ALVE</name>